<evidence type="ECO:0000259" key="3">
    <source>
        <dbReference type="Pfam" id="PF13518"/>
    </source>
</evidence>
<dbReference type="EMBL" id="JAOZFE010000007">
    <property type="protein sequence ID" value="MCW0953664.1"/>
    <property type="molecule type" value="Genomic_DNA"/>
</dbReference>
<comment type="similarity">
    <text evidence="1">Belongs to the IS150/IS1296 orfA family.</text>
</comment>
<keyword evidence="5" id="KW-1185">Reference proteome</keyword>
<name>A0ABT3E5Y9_9LACO</name>
<evidence type="ECO:0000256" key="1">
    <source>
        <dbReference type="ARBA" id="ARBA00038232"/>
    </source>
</evidence>
<keyword evidence="2" id="KW-0175">Coiled coil</keyword>
<sequence>MFSKEIQLQAIQMYLDGVPTRHIQKEFNIKGSGTLYTWLRHYKTDGESGLNKTNRRKTKYTDSFKIEVITWRLTHNVSYPITAKKFGIRSYMSIWQWERDLETGRLKTSKQRRTRIMSQQQDNRMKQLEEENERLRIKVAYLEKLDALVQKKSQIKTKRK</sequence>
<gene>
    <name evidence="4" type="ORF">OIT44_06275</name>
</gene>
<dbReference type="InterPro" id="IPR009057">
    <property type="entry name" value="Homeodomain-like_sf"/>
</dbReference>
<comment type="caution">
    <text evidence="4">The sequence shown here is derived from an EMBL/GenBank/DDBJ whole genome shotgun (WGS) entry which is preliminary data.</text>
</comment>
<dbReference type="Pfam" id="PF13518">
    <property type="entry name" value="HTH_28"/>
    <property type="match status" value="1"/>
</dbReference>
<dbReference type="InterPro" id="IPR052057">
    <property type="entry name" value="IS150/IS1296_orfA-like"/>
</dbReference>
<evidence type="ECO:0000313" key="5">
    <source>
        <dbReference type="Proteomes" id="UP001526225"/>
    </source>
</evidence>
<protein>
    <submittedName>
        <fullName evidence="4">Helix-turn-helix domain-containing protein</fullName>
    </submittedName>
</protein>
<dbReference type="PANTHER" id="PTHR33795:SF1">
    <property type="entry name" value="INSERTION ELEMENT IS150 PROTEIN INSJ"/>
    <property type="match status" value="1"/>
</dbReference>
<feature type="domain" description="Insertion element IS150 protein InsJ-like helix-turn-helix" evidence="3">
    <location>
        <begin position="8"/>
        <end position="57"/>
    </location>
</feature>
<dbReference type="RefSeq" id="WP_213409161.1">
    <property type="nucleotide sequence ID" value="NZ_CP074441.1"/>
</dbReference>
<dbReference type="Proteomes" id="UP001526225">
    <property type="component" value="Unassembled WGS sequence"/>
</dbReference>
<feature type="coiled-coil region" evidence="2">
    <location>
        <begin position="118"/>
        <end position="145"/>
    </location>
</feature>
<dbReference type="InterPro" id="IPR055247">
    <property type="entry name" value="InsJ-like_HTH"/>
</dbReference>
<dbReference type="PANTHER" id="PTHR33795">
    <property type="entry name" value="INSERTION ELEMENT IS150 PROTEIN INSJ"/>
    <property type="match status" value="1"/>
</dbReference>
<evidence type="ECO:0000313" key="4">
    <source>
        <dbReference type="EMBL" id="MCW0953664.1"/>
    </source>
</evidence>
<proteinExistence type="inferred from homology"/>
<organism evidence="4 5">
    <name type="scientific">Weissella ceti</name>
    <dbReference type="NCBI Taxonomy" id="759620"/>
    <lineage>
        <taxon>Bacteria</taxon>
        <taxon>Bacillati</taxon>
        <taxon>Bacillota</taxon>
        <taxon>Bacilli</taxon>
        <taxon>Lactobacillales</taxon>
        <taxon>Lactobacillaceae</taxon>
        <taxon>Weissella</taxon>
    </lineage>
</organism>
<reference evidence="4 5" key="1">
    <citation type="submission" date="2022-10" db="EMBL/GenBank/DDBJ databases">
        <title>Weissella fermenti sp. nov., isolated from fermented cabbage.</title>
        <authorList>
            <person name="Lee J.K."/>
            <person name="Baek J.H."/>
            <person name="Choi D.G."/>
            <person name="Kim J.M."/>
            <person name="Jeon C.O."/>
        </authorList>
    </citation>
    <scope>NUCLEOTIDE SEQUENCE [LARGE SCALE GENOMIC DNA]</scope>
    <source>
        <strain evidence="4 5">KACC 18534</strain>
    </source>
</reference>
<dbReference type="SUPFAM" id="SSF46689">
    <property type="entry name" value="Homeodomain-like"/>
    <property type="match status" value="2"/>
</dbReference>
<accession>A0ABT3E5Y9</accession>
<evidence type="ECO:0000256" key="2">
    <source>
        <dbReference type="SAM" id="Coils"/>
    </source>
</evidence>